<keyword evidence="8" id="KW-1185">Reference proteome</keyword>
<evidence type="ECO:0000256" key="3">
    <source>
        <dbReference type="ARBA" id="ARBA00022989"/>
    </source>
</evidence>
<feature type="transmembrane region" description="Helical" evidence="5">
    <location>
        <begin position="226"/>
        <end position="244"/>
    </location>
</feature>
<dbReference type="EMBL" id="JBHSRS010000018">
    <property type="protein sequence ID" value="MFC6281520.1"/>
    <property type="molecule type" value="Genomic_DNA"/>
</dbReference>
<feature type="transmembrane region" description="Helical" evidence="5">
    <location>
        <begin position="152"/>
        <end position="172"/>
    </location>
</feature>
<dbReference type="InterPro" id="IPR000620">
    <property type="entry name" value="EamA_dom"/>
</dbReference>
<reference evidence="8" key="1">
    <citation type="journal article" date="2019" name="Int. J. Syst. Evol. Microbiol.">
        <title>The Global Catalogue of Microorganisms (GCM) 10K type strain sequencing project: providing services to taxonomists for standard genome sequencing and annotation.</title>
        <authorList>
            <consortium name="The Broad Institute Genomics Platform"/>
            <consortium name="The Broad Institute Genome Sequencing Center for Infectious Disease"/>
            <person name="Wu L."/>
            <person name="Ma J."/>
        </authorList>
    </citation>
    <scope>NUCLEOTIDE SEQUENCE [LARGE SCALE GENOMIC DNA]</scope>
    <source>
        <strain evidence="8">CCUG 39402</strain>
    </source>
</reference>
<dbReference type="InterPro" id="IPR037185">
    <property type="entry name" value="EmrE-like"/>
</dbReference>
<feature type="domain" description="EamA" evidence="6">
    <location>
        <begin position="153"/>
        <end position="295"/>
    </location>
</feature>
<name>A0ABW1TW87_9BURK</name>
<evidence type="ECO:0000256" key="5">
    <source>
        <dbReference type="SAM" id="Phobius"/>
    </source>
</evidence>
<evidence type="ECO:0000259" key="6">
    <source>
        <dbReference type="Pfam" id="PF00892"/>
    </source>
</evidence>
<evidence type="ECO:0000256" key="1">
    <source>
        <dbReference type="ARBA" id="ARBA00004141"/>
    </source>
</evidence>
<protein>
    <submittedName>
        <fullName evidence="7">EamA family transporter</fullName>
    </submittedName>
</protein>
<dbReference type="Pfam" id="PF00892">
    <property type="entry name" value="EamA"/>
    <property type="match status" value="2"/>
</dbReference>
<feature type="transmembrane region" description="Helical" evidence="5">
    <location>
        <begin position="91"/>
        <end position="113"/>
    </location>
</feature>
<dbReference type="Gene3D" id="1.10.3730.20">
    <property type="match status" value="1"/>
</dbReference>
<keyword evidence="4 5" id="KW-0472">Membrane</keyword>
<evidence type="ECO:0000313" key="8">
    <source>
        <dbReference type="Proteomes" id="UP001596270"/>
    </source>
</evidence>
<keyword evidence="2 5" id="KW-0812">Transmembrane</keyword>
<feature type="transmembrane region" description="Helical" evidence="5">
    <location>
        <begin position="279"/>
        <end position="300"/>
    </location>
</feature>
<gene>
    <name evidence="7" type="ORF">ACFQND_09780</name>
</gene>
<accession>A0ABW1TW87</accession>
<proteinExistence type="predicted"/>
<feature type="transmembrane region" description="Helical" evidence="5">
    <location>
        <begin position="184"/>
        <end position="206"/>
    </location>
</feature>
<feature type="transmembrane region" description="Helical" evidence="5">
    <location>
        <begin position="12"/>
        <end position="32"/>
    </location>
</feature>
<organism evidence="7 8">
    <name type="scientific">Polaromonas aquatica</name>
    <dbReference type="NCBI Taxonomy" id="332657"/>
    <lineage>
        <taxon>Bacteria</taxon>
        <taxon>Pseudomonadati</taxon>
        <taxon>Pseudomonadota</taxon>
        <taxon>Betaproteobacteria</taxon>
        <taxon>Burkholderiales</taxon>
        <taxon>Comamonadaceae</taxon>
        <taxon>Polaromonas</taxon>
    </lineage>
</organism>
<feature type="transmembrane region" description="Helical" evidence="5">
    <location>
        <begin position="120"/>
        <end position="140"/>
    </location>
</feature>
<comment type="subcellular location">
    <subcellularLocation>
        <location evidence="1">Membrane</location>
        <topology evidence="1">Multi-pass membrane protein</topology>
    </subcellularLocation>
</comment>
<feature type="transmembrane region" description="Helical" evidence="5">
    <location>
        <begin position="256"/>
        <end position="273"/>
    </location>
</feature>
<dbReference type="PANTHER" id="PTHR32322:SF9">
    <property type="entry name" value="AMINO-ACID METABOLITE EFFLUX PUMP-RELATED"/>
    <property type="match status" value="1"/>
</dbReference>
<evidence type="ECO:0000256" key="4">
    <source>
        <dbReference type="ARBA" id="ARBA00023136"/>
    </source>
</evidence>
<feature type="transmembrane region" description="Helical" evidence="5">
    <location>
        <begin position="38"/>
        <end position="56"/>
    </location>
</feature>
<feature type="domain" description="EamA" evidence="6">
    <location>
        <begin position="13"/>
        <end position="134"/>
    </location>
</feature>
<keyword evidence="3 5" id="KW-1133">Transmembrane helix</keyword>
<dbReference type="RefSeq" id="WP_371437139.1">
    <property type="nucleotide sequence ID" value="NZ_JBHSRS010000018.1"/>
</dbReference>
<dbReference type="SUPFAM" id="SSF103481">
    <property type="entry name" value="Multidrug resistance efflux transporter EmrE"/>
    <property type="match status" value="2"/>
</dbReference>
<sequence length="303" mass="33106">MKNNALTGRDLAAALAVVLIWGVNFVITKLALRDFTAFQLGAIRFTFAALPLALFFKPPRIHWKWVVLYGVFQGVGQFGLMFLSLKVGMTAALASVMLQTQVFFTALFGFVLLRERAGRPLQAGMVLAALGLCCFALNYVNPGAAGPGATTVLGFLLILCAAAMWAASNIVARRVQQIHADYSPVAFVVWSSAVAILPFVLLSWLFDPEAVRWRWLDAHWTSWVEVGYLAWMATIVGYSLWTWLLKRHPANRVAPFGLGVPVVGLATGMIVLGETIMPWQWAGIALVVAALACVMLGGLVRRR</sequence>
<dbReference type="Proteomes" id="UP001596270">
    <property type="component" value="Unassembled WGS sequence"/>
</dbReference>
<feature type="transmembrane region" description="Helical" evidence="5">
    <location>
        <begin position="65"/>
        <end position="85"/>
    </location>
</feature>
<evidence type="ECO:0000256" key="2">
    <source>
        <dbReference type="ARBA" id="ARBA00022692"/>
    </source>
</evidence>
<dbReference type="PANTHER" id="PTHR32322">
    <property type="entry name" value="INNER MEMBRANE TRANSPORTER"/>
    <property type="match status" value="1"/>
</dbReference>
<comment type="caution">
    <text evidence="7">The sequence shown here is derived from an EMBL/GenBank/DDBJ whole genome shotgun (WGS) entry which is preliminary data.</text>
</comment>
<dbReference type="InterPro" id="IPR050638">
    <property type="entry name" value="AA-Vitamin_Transporters"/>
</dbReference>
<evidence type="ECO:0000313" key="7">
    <source>
        <dbReference type="EMBL" id="MFC6281520.1"/>
    </source>
</evidence>